<feature type="domain" description="UBP-type" evidence="8">
    <location>
        <begin position="270"/>
        <end position="383"/>
    </location>
</feature>
<dbReference type="HOGENOM" id="CLU_009969_0_1_1"/>
<organism evidence="9 10">
    <name type="scientific">Candida orthopsilosis (strain 90-125)</name>
    <name type="common">Yeast</name>
    <dbReference type="NCBI Taxonomy" id="1136231"/>
    <lineage>
        <taxon>Eukaryota</taxon>
        <taxon>Fungi</taxon>
        <taxon>Dikarya</taxon>
        <taxon>Ascomycota</taxon>
        <taxon>Saccharomycotina</taxon>
        <taxon>Pichiomycetes</taxon>
        <taxon>Debaryomycetaceae</taxon>
        <taxon>Candida/Lodderomyces clade</taxon>
        <taxon>Candida</taxon>
    </lineage>
</organism>
<dbReference type="InterPro" id="IPR047243">
    <property type="entry name" value="RING-H2_BRAP2"/>
</dbReference>
<dbReference type="GO" id="GO:0005737">
    <property type="term" value="C:cytoplasm"/>
    <property type="evidence" value="ECO:0007669"/>
    <property type="project" value="TreeGrafter"/>
</dbReference>
<feature type="coiled-coil region" evidence="5">
    <location>
        <begin position="452"/>
        <end position="536"/>
    </location>
</feature>
<evidence type="ECO:0000256" key="5">
    <source>
        <dbReference type="SAM" id="Coils"/>
    </source>
</evidence>
<evidence type="ECO:0000256" key="2">
    <source>
        <dbReference type="ARBA" id="ARBA00022771"/>
    </source>
</evidence>
<dbReference type="EMBL" id="HE681719">
    <property type="protein sequence ID" value="CCG20958.1"/>
    <property type="molecule type" value="Genomic_DNA"/>
</dbReference>
<dbReference type="GO" id="GO:0061630">
    <property type="term" value="F:ubiquitin protein ligase activity"/>
    <property type="evidence" value="ECO:0007669"/>
    <property type="project" value="TreeGrafter"/>
</dbReference>
<dbReference type="InterPro" id="IPR011422">
    <property type="entry name" value="BRAP2/ETP1_RRM"/>
</dbReference>
<keyword evidence="1" id="KW-0479">Metal-binding</keyword>
<dbReference type="OrthoDB" id="273556at2759"/>
<evidence type="ECO:0000313" key="10">
    <source>
        <dbReference type="Proteomes" id="UP000005018"/>
    </source>
</evidence>
<dbReference type="GO" id="GO:0007265">
    <property type="term" value="P:Ras protein signal transduction"/>
    <property type="evidence" value="ECO:0007669"/>
    <property type="project" value="TreeGrafter"/>
</dbReference>
<sequence>MIGNDSYHIILDFLPPTDLNTDYRYSNLSITDIDIKLSTDLKMIPETLEPIKAKPIGKGVIRLYREFEDNESSSGAHGKKKIVTNPGDNTMVAILAIPTYFTATDLLGYIGETFVSYISHIRILKSDKQNRFMVLIKFRDIVKAAEFQYQFDGKSFNSMEPETSHVIFVSSIQVHYQQHHEGRQSLIPFLLSDPFTSPSESDQTNLAITTTGNTLIELPTCPVCLEKMDSAVTGLLTIPCQHTFHCQCLSKWRDDSCPVCRYSHNLTNLASLNHDRRLQNLNLRESAVQDNASQVPASTNEEDEICMDCQVRSNLWICLICGNVGCSRYAPEQHSLKHFVTTGHCFAMEINTSRVWDYAGDNYVHRLVTNESDGKLVELPDKGDSRETKSWGNSVDKIDAVGFEYSQLLISQLASQREYYQDLLDQQAAQLTSSAKSRKGSILTSSLNSDTLEEFEIKIEDLSNKITDLTTSVVPSLKEKIQKKEEKIHGLSKQLSSANALNEAFSKKIEHVTKANEELKDTVSDLRNQNKDLNEQVADLMFYLDSQEKLQNESDDVKQGTVIVKQPSASSKKKKKKK</sequence>
<evidence type="ECO:0000259" key="7">
    <source>
        <dbReference type="PROSITE" id="PS50089"/>
    </source>
</evidence>
<dbReference type="InterPro" id="IPR034931">
    <property type="entry name" value="ETP1_RRM"/>
</dbReference>
<dbReference type="PROSITE" id="PS50271">
    <property type="entry name" value="ZF_UBP"/>
    <property type="match status" value="1"/>
</dbReference>
<dbReference type="PROSITE" id="PS50089">
    <property type="entry name" value="ZF_RING_2"/>
    <property type="match status" value="1"/>
</dbReference>
<dbReference type="InterPro" id="IPR001607">
    <property type="entry name" value="Znf_UBP"/>
</dbReference>
<dbReference type="AlphaFoldDB" id="H8WY11"/>
<dbReference type="Pfam" id="PF13639">
    <property type="entry name" value="zf-RING_2"/>
    <property type="match status" value="1"/>
</dbReference>
<reference evidence="9 10" key="1">
    <citation type="journal article" date="2012" name="PLoS ONE">
        <title>Sequence and analysis of the genome of the pathogenic yeast Candida orthopsilosis.</title>
        <authorList>
            <person name="Riccombeni A."/>
            <person name="Vidanes G."/>
            <person name="Proux-Wera E."/>
            <person name="Wolfe K.H."/>
            <person name="Butler G."/>
        </authorList>
    </citation>
    <scope>NUCLEOTIDE SEQUENCE [LARGE SCALE GENOMIC DNA]</scope>
    <source>
        <strain evidence="9 10">Co 90-125</strain>
    </source>
</reference>
<keyword evidence="3" id="KW-0862">Zinc</keyword>
<dbReference type="KEGG" id="cot:CORT_0A05710"/>
<keyword evidence="5" id="KW-0175">Coiled coil</keyword>
<dbReference type="RefSeq" id="XP_003866398.1">
    <property type="nucleotide sequence ID" value="XM_003866350.1"/>
</dbReference>
<keyword evidence="10" id="KW-1185">Reference proteome</keyword>
<dbReference type="PANTHER" id="PTHR24007">
    <property type="entry name" value="BRCA1-ASSOCIATED PROTEIN"/>
    <property type="match status" value="1"/>
</dbReference>
<dbReference type="GeneID" id="14537373"/>
<dbReference type="Proteomes" id="UP000005018">
    <property type="component" value="Chromosome 1"/>
</dbReference>
<protein>
    <submittedName>
        <fullName evidence="9">Etp1 protein</fullName>
    </submittedName>
</protein>
<dbReference type="SUPFAM" id="SSF57850">
    <property type="entry name" value="RING/U-box"/>
    <property type="match status" value="2"/>
</dbReference>
<feature type="region of interest" description="Disordered" evidence="6">
    <location>
        <begin position="552"/>
        <end position="578"/>
    </location>
</feature>
<dbReference type="SMART" id="SM00290">
    <property type="entry name" value="ZnF_UBP"/>
    <property type="match status" value="1"/>
</dbReference>
<dbReference type="CDD" id="cd12717">
    <property type="entry name" value="RRM_ETP1"/>
    <property type="match status" value="1"/>
</dbReference>
<gene>
    <name evidence="9" type="ORF">CORT_0A05710</name>
</gene>
<dbReference type="eggNOG" id="KOG0804">
    <property type="taxonomic scope" value="Eukaryota"/>
</dbReference>
<feature type="domain" description="RING-type" evidence="7">
    <location>
        <begin position="221"/>
        <end position="261"/>
    </location>
</feature>
<evidence type="ECO:0000256" key="4">
    <source>
        <dbReference type="PROSITE-ProRule" id="PRU00502"/>
    </source>
</evidence>
<dbReference type="Pfam" id="PF07576">
    <property type="entry name" value="BRAP2"/>
    <property type="match status" value="1"/>
</dbReference>
<evidence type="ECO:0000256" key="6">
    <source>
        <dbReference type="SAM" id="MobiDB-lite"/>
    </source>
</evidence>
<dbReference type="InterPro" id="IPR013083">
    <property type="entry name" value="Znf_RING/FYVE/PHD"/>
</dbReference>
<evidence type="ECO:0000313" key="9">
    <source>
        <dbReference type="EMBL" id="CCG20958.1"/>
    </source>
</evidence>
<evidence type="ECO:0000256" key="1">
    <source>
        <dbReference type="ARBA" id="ARBA00022723"/>
    </source>
</evidence>
<dbReference type="PANTHER" id="PTHR24007:SF7">
    <property type="entry name" value="BRCA1-ASSOCIATED PROTEIN"/>
    <property type="match status" value="1"/>
</dbReference>
<keyword evidence="2 4" id="KW-0863">Zinc-finger</keyword>
<dbReference type="InterPro" id="IPR001841">
    <property type="entry name" value="Znf_RING"/>
</dbReference>
<evidence type="ECO:0000256" key="3">
    <source>
        <dbReference type="ARBA" id="ARBA00022833"/>
    </source>
</evidence>
<proteinExistence type="predicted"/>
<accession>H8WY11</accession>
<evidence type="ECO:0000259" key="8">
    <source>
        <dbReference type="PROSITE" id="PS50271"/>
    </source>
</evidence>
<dbReference type="SMART" id="SM00184">
    <property type="entry name" value="RING"/>
    <property type="match status" value="1"/>
</dbReference>
<dbReference type="Pfam" id="PF02148">
    <property type="entry name" value="zf-UBP"/>
    <property type="match status" value="1"/>
</dbReference>
<dbReference type="GO" id="GO:0016567">
    <property type="term" value="P:protein ubiquitination"/>
    <property type="evidence" value="ECO:0007669"/>
    <property type="project" value="TreeGrafter"/>
</dbReference>
<dbReference type="GO" id="GO:0008270">
    <property type="term" value="F:zinc ion binding"/>
    <property type="evidence" value="ECO:0007669"/>
    <property type="project" value="UniProtKB-KW"/>
</dbReference>
<dbReference type="Gene3D" id="3.30.40.10">
    <property type="entry name" value="Zinc/RING finger domain, C3HC4 (zinc finger)"/>
    <property type="match status" value="2"/>
</dbReference>
<dbReference type="CDD" id="cd16457">
    <property type="entry name" value="RING-H2_BRAP2"/>
    <property type="match status" value="1"/>
</dbReference>
<name>H8WY11_CANO9</name>